<dbReference type="GO" id="GO:0016973">
    <property type="term" value="P:poly(A)+ mRNA export from nucleus"/>
    <property type="evidence" value="ECO:0007669"/>
    <property type="project" value="TreeGrafter"/>
</dbReference>
<evidence type="ECO:0000256" key="2">
    <source>
        <dbReference type="ARBA" id="ARBA00046328"/>
    </source>
</evidence>
<organism evidence="5 6">
    <name type="scientific">Botryobasidium botryosum (strain FD-172 SS1)</name>
    <dbReference type="NCBI Taxonomy" id="930990"/>
    <lineage>
        <taxon>Eukaryota</taxon>
        <taxon>Fungi</taxon>
        <taxon>Dikarya</taxon>
        <taxon>Basidiomycota</taxon>
        <taxon>Agaricomycotina</taxon>
        <taxon>Agaricomycetes</taxon>
        <taxon>Cantharellales</taxon>
        <taxon>Botryobasidiaceae</taxon>
        <taxon>Botryobasidium</taxon>
    </lineage>
</organism>
<evidence type="ECO:0000256" key="3">
    <source>
        <dbReference type="SAM" id="MobiDB-lite"/>
    </source>
</evidence>
<protein>
    <recommendedName>
        <fullName evidence="4">SAP domain-containing protein</fullName>
    </recommendedName>
</protein>
<dbReference type="STRING" id="930990.A0A067NAQ0"/>
<evidence type="ECO:0000313" key="5">
    <source>
        <dbReference type="EMBL" id="KDQ21207.1"/>
    </source>
</evidence>
<dbReference type="InterPro" id="IPR052240">
    <property type="entry name" value="SAP_domain_ribonucleoprotein"/>
</dbReference>
<feature type="region of interest" description="Disordered" evidence="3">
    <location>
        <begin position="45"/>
        <end position="121"/>
    </location>
</feature>
<dbReference type="Proteomes" id="UP000027195">
    <property type="component" value="Unassembled WGS sequence"/>
</dbReference>
<dbReference type="Gene3D" id="1.10.720.30">
    <property type="entry name" value="SAP domain"/>
    <property type="match status" value="1"/>
</dbReference>
<dbReference type="PANTHER" id="PTHR46551:SF1">
    <property type="entry name" value="SAP DOMAIN-CONTAINING RIBONUCLEOPROTEIN"/>
    <property type="match status" value="1"/>
</dbReference>
<dbReference type="EMBL" id="KL198016">
    <property type="protein sequence ID" value="KDQ21207.1"/>
    <property type="molecule type" value="Genomic_DNA"/>
</dbReference>
<feature type="compositionally biased region" description="Basic and acidic residues" evidence="3">
    <location>
        <begin position="107"/>
        <end position="121"/>
    </location>
</feature>
<feature type="domain" description="SAP" evidence="4">
    <location>
        <begin position="5"/>
        <end position="39"/>
    </location>
</feature>
<evidence type="ECO:0000256" key="1">
    <source>
        <dbReference type="ARBA" id="ARBA00022553"/>
    </source>
</evidence>
<dbReference type="HOGENOM" id="CLU_2037654_0_0_1"/>
<sequence length="121" mass="12596">MDAKLKALKVPALKAILAQHGLSTTGNKPDLIARILADPAALASATGEPSAPSIDDDLLAPPAEFDWDNTSTSAPADTAVKPKSPTKATVALPKPPSAKAAIRRGPTRREEGKSGRRRVEL</sequence>
<reference evidence="6" key="1">
    <citation type="journal article" date="2014" name="Proc. Natl. Acad. Sci. U.S.A.">
        <title>Extensive sampling of basidiomycete genomes demonstrates inadequacy of the white-rot/brown-rot paradigm for wood decay fungi.</title>
        <authorList>
            <person name="Riley R."/>
            <person name="Salamov A.A."/>
            <person name="Brown D.W."/>
            <person name="Nagy L.G."/>
            <person name="Floudas D."/>
            <person name="Held B.W."/>
            <person name="Levasseur A."/>
            <person name="Lombard V."/>
            <person name="Morin E."/>
            <person name="Otillar R."/>
            <person name="Lindquist E.A."/>
            <person name="Sun H."/>
            <person name="LaButti K.M."/>
            <person name="Schmutz J."/>
            <person name="Jabbour D."/>
            <person name="Luo H."/>
            <person name="Baker S.E."/>
            <person name="Pisabarro A.G."/>
            <person name="Walton J.D."/>
            <person name="Blanchette R.A."/>
            <person name="Henrissat B."/>
            <person name="Martin F."/>
            <person name="Cullen D."/>
            <person name="Hibbett D.S."/>
            <person name="Grigoriev I.V."/>
        </authorList>
    </citation>
    <scope>NUCLEOTIDE SEQUENCE [LARGE SCALE GENOMIC DNA]</scope>
    <source>
        <strain evidence="6">FD-172 SS1</strain>
    </source>
</reference>
<name>A0A067NAQ0_BOTB1</name>
<proteinExistence type="inferred from homology"/>
<dbReference type="GO" id="GO:0005634">
    <property type="term" value="C:nucleus"/>
    <property type="evidence" value="ECO:0007669"/>
    <property type="project" value="TreeGrafter"/>
</dbReference>
<dbReference type="PROSITE" id="PS50800">
    <property type="entry name" value="SAP"/>
    <property type="match status" value="1"/>
</dbReference>
<dbReference type="InParanoid" id="A0A067NAQ0"/>
<dbReference type="SUPFAM" id="SSF68906">
    <property type="entry name" value="SAP domain"/>
    <property type="match status" value="1"/>
</dbReference>
<dbReference type="AlphaFoldDB" id="A0A067NAQ0"/>
<accession>A0A067NAQ0</accession>
<evidence type="ECO:0000313" key="6">
    <source>
        <dbReference type="Proteomes" id="UP000027195"/>
    </source>
</evidence>
<dbReference type="OrthoDB" id="445357at2759"/>
<keyword evidence="1" id="KW-0597">Phosphoprotein</keyword>
<comment type="similarity">
    <text evidence="2">Belongs to the SAP domain-containing ribonucleoprotein family.</text>
</comment>
<dbReference type="InterPro" id="IPR003034">
    <property type="entry name" value="SAP_dom"/>
</dbReference>
<gene>
    <name evidence="5" type="ORF">BOTBODRAFT_195302</name>
</gene>
<dbReference type="SMART" id="SM00513">
    <property type="entry name" value="SAP"/>
    <property type="match status" value="1"/>
</dbReference>
<dbReference type="Pfam" id="PF02037">
    <property type="entry name" value="SAP"/>
    <property type="match status" value="1"/>
</dbReference>
<dbReference type="InterPro" id="IPR036361">
    <property type="entry name" value="SAP_dom_sf"/>
</dbReference>
<evidence type="ECO:0000259" key="4">
    <source>
        <dbReference type="PROSITE" id="PS50800"/>
    </source>
</evidence>
<dbReference type="PANTHER" id="PTHR46551">
    <property type="entry name" value="SAP DOMAIN-CONTAINING RIBONUCLEOPROTEIN"/>
    <property type="match status" value="1"/>
</dbReference>
<keyword evidence="6" id="KW-1185">Reference proteome</keyword>